<keyword evidence="1" id="KW-0285">Flavoprotein</keyword>
<dbReference type="GO" id="GO:0004497">
    <property type="term" value="F:monooxygenase activity"/>
    <property type="evidence" value="ECO:0007669"/>
    <property type="project" value="UniProtKB-KW"/>
</dbReference>
<evidence type="ECO:0000256" key="4">
    <source>
        <dbReference type="ARBA" id="ARBA00023033"/>
    </source>
</evidence>
<evidence type="ECO:0000256" key="2">
    <source>
        <dbReference type="ARBA" id="ARBA00022827"/>
    </source>
</evidence>
<keyword evidence="7" id="KW-1185">Reference proteome</keyword>
<feature type="domain" description="FAD-binding" evidence="5">
    <location>
        <begin position="9"/>
        <end position="194"/>
    </location>
</feature>
<evidence type="ECO:0000259" key="5">
    <source>
        <dbReference type="Pfam" id="PF01494"/>
    </source>
</evidence>
<dbReference type="GO" id="GO:0071949">
    <property type="term" value="F:FAD binding"/>
    <property type="evidence" value="ECO:0007669"/>
    <property type="project" value="InterPro"/>
</dbReference>
<keyword evidence="2" id="KW-0274">FAD</keyword>
<dbReference type="Pfam" id="PF01494">
    <property type="entry name" value="FAD_binding_3"/>
    <property type="match status" value="2"/>
</dbReference>
<dbReference type="PANTHER" id="PTHR46972:SF1">
    <property type="entry name" value="FAD DEPENDENT OXIDOREDUCTASE DOMAIN-CONTAINING PROTEIN"/>
    <property type="match status" value="1"/>
</dbReference>
<keyword evidence="4" id="KW-0503">Monooxygenase</keyword>
<organism evidence="6 7">
    <name type="scientific">Microthyrium microscopicum</name>
    <dbReference type="NCBI Taxonomy" id="703497"/>
    <lineage>
        <taxon>Eukaryota</taxon>
        <taxon>Fungi</taxon>
        <taxon>Dikarya</taxon>
        <taxon>Ascomycota</taxon>
        <taxon>Pezizomycotina</taxon>
        <taxon>Dothideomycetes</taxon>
        <taxon>Dothideomycetes incertae sedis</taxon>
        <taxon>Microthyriales</taxon>
        <taxon>Microthyriaceae</taxon>
        <taxon>Microthyrium</taxon>
    </lineage>
</organism>
<dbReference type="PRINTS" id="PR00420">
    <property type="entry name" value="RNGMNOXGNASE"/>
</dbReference>
<dbReference type="InterPro" id="IPR002938">
    <property type="entry name" value="FAD-bd"/>
</dbReference>
<dbReference type="Gene3D" id="3.50.50.60">
    <property type="entry name" value="FAD/NAD(P)-binding domain"/>
    <property type="match status" value="1"/>
</dbReference>
<evidence type="ECO:0000256" key="1">
    <source>
        <dbReference type="ARBA" id="ARBA00022630"/>
    </source>
</evidence>
<evidence type="ECO:0000256" key="3">
    <source>
        <dbReference type="ARBA" id="ARBA00023002"/>
    </source>
</evidence>
<dbReference type="EMBL" id="MU004231">
    <property type="protein sequence ID" value="KAF2673218.1"/>
    <property type="molecule type" value="Genomic_DNA"/>
</dbReference>
<evidence type="ECO:0000313" key="7">
    <source>
        <dbReference type="Proteomes" id="UP000799302"/>
    </source>
</evidence>
<keyword evidence="3" id="KW-0560">Oxidoreductase</keyword>
<dbReference type="Proteomes" id="UP000799302">
    <property type="component" value="Unassembled WGS sequence"/>
</dbReference>
<reference evidence="6" key="1">
    <citation type="journal article" date="2020" name="Stud. Mycol.">
        <title>101 Dothideomycetes genomes: a test case for predicting lifestyles and emergence of pathogens.</title>
        <authorList>
            <person name="Haridas S."/>
            <person name="Albert R."/>
            <person name="Binder M."/>
            <person name="Bloem J."/>
            <person name="Labutti K."/>
            <person name="Salamov A."/>
            <person name="Andreopoulos B."/>
            <person name="Baker S."/>
            <person name="Barry K."/>
            <person name="Bills G."/>
            <person name="Bluhm B."/>
            <person name="Cannon C."/>
            <person name="Castanera R."/>
            <person name="Culley D."/>
            <person name="Daum C."/>
            <person name="Ezra D."/>
            <person name="Gonzalez J."/>
            <person name="Henrissat B."/>
            <person name="Kuo A."/>
            <person name="Liang C."/>
            <person name="Lipzen A."/>
            <person name="Lutzoni F."/>
            <person name="Magnuson J."/>
            <person name="Mondo S."/>
            <person name="Nolan M."/>
            <person name="Ohm R."/>
            <person name="Pangilinan J."/>
            <person name="Park H.-J."/>
            <person name="Ramirez L."/>
            <person name="Alfaro M."/>
            <person name="Sun H."/>
            <person name="Tritt A."/>
            <person name="Yoshinaga Y."/>
            <person name="Zwiers L.-H."/>
            <person name="Turgeon B."/>
            <person name="Goodwin S."/>
            <person name="Spatafora J."/>
            <person name="Crous P."/>
            <person name="Grigoriev I."/>
        </authorList>
    </citation>
    <scope>NUCLEOTIDE SEQUENCE</scope>
    <source>
        <strain evidence="6">CBS 115976</strain>
    </source>
</reference>
<sequence length="435" mass="48315">MQLSNKQDAKVAIIGAGPAGTTLARLLHRADIPSTIFEAEKSLEARTQGGTLDLHYNTGIKAVKEAGLHDEYLKHARYDGEAFTFADKQYRIYIRRPGSTGESKHGRPEIDRSRLREILVASMPQNSIKWGVKIKEVVGRDGEWWLSDDDGKDHGPYHLVVGADGAFSRVRKLLSDEFPSYAGVGGVWGLIHDAEKRFPKLHAMANRGSFFSFSDGKSIMAQQLGDGCLNVSAIWARPENWTKTNGLDEQNGEALRSAALKGYTDWDERITSLLDAIDSGGLVNRDLYHLPVGIRWKHVPGLTLIGDAAHLMTPFAGEGVNLAMTDALDLSRVISKAVEGSINTSRDLRPILSFALKGFEDDMFRRAAEVQQKTLDMMNFMFFTPGAPYTTIERYAMTALSDELPNGTAWAVGLMMHTFLFVKKKWFLKPEPKVE</sequence>
<proteinExistence type="predicted"/>
<dbReference type="AlphaFoldDB" id="A0A6A6UQ49"/>
<dbReference type="SUPFAM" id="SSF51905">
    <property type="entry name" value="FAD/NAD(P)-binding domain"/>
    <property type="match status" value="1"/>
</dbReference>
<gene>
    <name evidence="6" type="ORF">BT63DRAFT_396955</name>
</gene>
<feature type="domain" description="FAD-binding" evidence="5">
    <location>
        <begin position="302"/>
        <end position="341"/>
    </location>
</feature>
<protein>
    <submittedName>
        <fullName evidence="6">FAD/NAD(P)-binding domain-containing protein</fullName>
    </submittedName>
</protein>
<accession>A0A6A6UQ49</accession>
<dbReference type="PANTHER" id="PTHR46972">
    <property type="entry name" value="MONOOXYGENASE ASQM-RELATED"/>
    <property type="match status" value="1"/>
</dbReference>
<evidence type="ECO:0000313" key="6">
    <source>
        <dbReference type="EMBL" id="KAF2673218.1"/>
    </source>
</evidence>
<dbReference type="OrthoDB" id="655030at2759"/>
<name>A0A6A6UQ49_9PEZI</name>
<dbReference type="InterPro" id="IPR036188">
    <property type="entry name" value="FAD/NAD-bd_sf"/>
</dbReference>